<reference evidence="2" key="3">
    <citation type="submission" date="2025-09" db="UniProtKB">
        <authorList>
            <consortium name="Ensembl"/>
        </authorList>
    </citation>
    <scope>IDENTIFICATION</scope>
</reference>
<accession>A0A8C9D1N6</accession>
<reference evidence="2" key="1">
    <citation type="journal article" date="2019" name="bioRxiv">
        <title>Long live the king: chromosome-level assembly of the lion (Panthera leo) using linked-read, Hi-C, and long read data.</title>
        <authorList>
            <person name="Armstrong E.E."/>
            <person name="Taylor R.W."/>
            <person name="Miller D.E."/>
            <person name="Kaelin C."/>
            <person name="Barsh G."/>
            <person name="Hadly E.A."/>
            <person name="Petrov D."/>
        </authorList>
    </citation>
    <scope>NUCLEOTIDE SEQUENCE [LARGE SCALE GENOMIC DNA]</scope>
</reference>
<dbReference type="GeneTree" id="ENSGT00940000158452"/>
<dbReference type="AlphaFoldDB" id="A0A8C9D1N6"/>
<evidence type="ECO:0000313" key="2">
    <source>
        <dbReference type="Ensembl" id="ENSPLOP00000007843.1"/>
    </source>
</evidence>
<sequence>PIASVALNKAGRVNNSNVATEDWPPAKKPRRCERQGVKKEPVTEGKTNNDRTEDKQESVKTLLLKGKAPVDPECTAKVGKAHVYCEGKDVYDVMLNQVKGGAILFMAILLDNY</sequence>
<gene>
    <name evidence="2" type="primary">PARP2</name>
</gene>
<dbReference type="Proteomes" id="UP000694399">
    <property type="component" value="Chromosome B4"/>
</dbReference>
<organism evidence="2 3">
    <name type="scientific">Panthera leo</name>
    <name type="common">Lion</name>
    <dbReference type="NCBI Taxonomy" id="9689"/>
    <lineage>
        <taxon>Eukaryota</taxon>
        <taxon>Metazoa</taxon>
        <taxon>Chordata</taxon>
        <taxon>Craniata</taxon>
        <taxon>Vertebrata</taxon>
        <taxon>Euteleostomi</taxon>
        <taxon>Mammalia</taxon>
        <taxon>Eutheria</taxon>
        <taxon>Laurasiatheria</taxon>
        <taxon>Carnivora</taxon>
        <taxon>Feliformia</taxon>
        <taxon>Felidae</taxon>
        <taxon>Pantherinae</taxon>
        <taxon>Panthera</taxon>
    </lineage>
</organism>
<feature type="region of interest" description="Disordered" evidence="1">
    <location>
        <begin position="1"/>
        <end position="57"/>
    </location>
</feature>
<reference evidence="2" key="2">
    <citation type="submission" date="2025-08" db="UniProtKB">
        <authorList>
            <consortium name="Ensembl"/>
        </authorList>
    </citation>
    <scope>IDENTIFICATION</scope>
</reference>
<keyword evidence="3" id="KW-1185">Reference proteome</keyword>
<dbReference type="InterPro" id="IPR036930">
    <property type="entry name" value="WGR_dom_sf"/>
</dbReference>
<name>A0A8C9D1N6_PANLE</name>
<protein>
    <submittedName>
        <fullName evidence="2">Poly(ADP-ribose) polymerase 2</fullName>
    </submittedName>
</protein>
<proteinExistence type="predicted"/>
<evidence type="ECO:0000313" key="3">
    <source>
        <dbReference type="Proteomes" id="UP000694399"/>
    </source>
</evidence>
<dbReference type="SUPFAM" id="SSF142921">
    <property type="entry name" value="WGR domain-like"/>
    <property type="match status" value="1"/>
</dbReference>
<evidence type="ECO:0000256" key="1">
    <source>
        <dbReference type="SAM" id="MobiDB-lite"/>
    </source>
</evidence>
<feature type="compositionally biased region" description="Basic and acidic residues" evidence="1">
    <location>
        <begin position="32"/>
        <end position="57"/>
    </location>
</feature>
<dbReference type="Ensembl" id="ENSPLOT00000008667.1">
    <property type="protein sequence ID" value="ENSPLOP00000007843.1"/>
    <property type="gene ID" value="ENSPLOG00000005635.1"/>
</dbReference>
<dbReference type="CDD" id="cd22252">
    <property type="entry name" value="PARP2_NTR"/>
    <property type="match status" value="1"/>
</dbReference>